<evidence type="ECO:0000256" key="3">
    <source>
        <dbReference type="ARBA" id="ARBA00022801"/>
    </source>
</evidence>
<reference evidence="9 10" key="1">
    <citation type="submission" date="2021-04" db="EMBL/GenBank/DDBJ databases">
        <title>Molecular and phenotypic characterization and identification of bacterial isolates recovered from the Anatolian ground squirrels (Spermophilus xanthoprymnus) and which have the potential to form a new species in the Campylobacter genus.</title>
        <authorList>
            <person name="Aydin F."/>
            <person name="Abay S."/>
            <person name="Kayman T."/>
            <person name="Karakaya E."/>
            <person name="Mustak H.K."/>
            <person name="Mustak I.B."/>
            <person name="Bilgin N."/>
            <person name="Duzler A."/>
            <person name="Sahin O."/>
            <person name="Guran O."/>
            <person name="Saticioglu I.B."/>
        </authorList>
    </citation>
    <scope>NUCLEOTIDE SEQUENCE [LARGE SCALE GENOMIC DNA]</scope>
    <source>
        <strain evidence="10">faydin-G24</strain>
    </source>
</reference>
<evidence type="ECO:0000256" key="2">
    <source>
        <dbReference type="ARBA" id="ARBA00022670"/>
    </source>
</evidence>
<dbReference type="InterPro" id="IPR039439">
    <property type="entry name" value="SH3b1_dom"/>
</dbReference>
<dbReference type="Pfam" id="PF13539">
    <property type="entry name" value="Peptidase_M15_4"/>
    <property type="match status" value="1"/>
</dbReference>
<dbReference type="SUPFAM" id="SSF55166">
    <property type="entry name" value="Hedgehog/DD-peptidase"/>
    <property type="match status" value="1"/>
</dbReference>
<gene>
    <name evidence="9" type="ORF">KDD93_06000</name>
</gene>
<dbReference type="EMBL" id="JAGSSW010000005">
    <property type="protein sequence ID" value="MBR8464124.1"/>
    <property type="molecule type" value="Genomic_DNA"/>
</dbReference>
<evidence type="ECO:0000256" key="4">
    <source>
        <dbReference type="ARBA" id="ARBA00022807"/>
    </source>
</evidence>
<keyword evidence="10" id="KW-1185">Reference proteome</keyword>
<evidence type="ECO:0000259" key="5">
    <source>
        <dbReference type="Pfam" id="PF00877"/>
    </source>
</evidence>
<feature type="domain" description="SH3b1" evidence="6">
    <location>
        <begin position="148"/>
        <end position="200"/>
    </location>
</feature>
<evidence type="ECO:0000313" key="9">
    <source>
        <dbReference type="EMBL" id="MBR8464124.1"/>
    </source>
</evidence>
<accession>A0ABS5HIM7</accession>
<dbReference type="RefSeq" id="WP_212142096.1">
    <property type="nucleotide sequence ID" value="NZ_JAGSSW010000005.1"/>
</dbReference>
<dbReference type="Pfam" id="PF12913">
    <property type="entry name" value="SH3_6"/>
    <property type="match status" value="1"/>
</dbReference>
<evidence type="ECO:0000259" key="8">
    <source>
        <dbReference type="Pfam" id="PF13539"/>
    </source>
</evidence>
<dbReference type="Proteomes" id="UP000682951">
    <property type="component" value="Unassembled WGS sequence"/>
</dbReference>
<comment type="similarity">
    <text evidence="1">Belongs to the peptidase C40 family.</text>
</comment>
<organism evidence="9 10">
    <name type="scientific">Campylobacter anatolicus</name>
    <dbReference type="NCBI Taxonomy" id="2829105"/>
    <lineage>
        <taxon>Bacteria</taxon>
        <taxon>Pseudomonadati</taxon>
        <taxon>Campylobacterota</taxon>
        <taxon>Epsilonproteobacteria</taxon>
        <taxon>Campylobacterales</taxon>
        <taxon>Campylobacteraceae</taxon>
        <taxon>Campylobacter</taxon>
    </lineage>
</organism>
<dbReference type="InterPro" id="IPR026864">
    <property type="entry name" value="SH3b2-type_SH3"/>
</dbReference>
<evidence type="ECO:0000313" key="10">
    <source>
        <dbReference type="Proteomes" id="UP000682951"/>
    </source>
</evidence>
<dbReference type="SUPFAM" id="SSF54001">
    <property type="entry name" value="Cysteine proteinases"/>
    <property type="match status" value="1"/>
</dbReference>
<sequence length="691" mass="78966">MKFKILSFLVVFIFIGCAKNINVLPTQEINEPQNERIRLIDFELPQTINSLPFSGLNVSFDEKELLERRFKVFTLKGIKQSSKELFWAFDVYKPSKTKTYYGSNFRPIPLKWFEVQKKNANFTALNSIQIYALTTANTALRNFPTDEPMFYNPSNPGEGYPFDYLQLSTLSIGYPVFVSHLSLDRAWAFVSDDTTWGWLKVEDIKFISDETANKYAKQKFLTIKVDKTPIYSENGAFLFYARIGALLPFESENTSEFVGQIYTRAGLVRYKASKQVATHFPMILNDENVKFLSQSLLGQPYGWGGVDRLRDCSLFLKDFMASFGVWLPRNSGIQANVGTKINLKGLSNDEKKRIIKERGVPYLTLIHLPGHIMLYAGYKDDEIYVMHDAWGIKTTDNGRALIGQTAITTLEIGKGRVDVNDESLLISKIDSINILRDIEPFKISSVKSKQSEPLSIDIKTANINLDPRIIALQDAYSVKIVDNKVFFDDGTSIKFDDFMPKDSKCSTEADVQDMNALPYAAFMPLNAPLSDSGRCRNYEFLSKIYGSSESEVKANLKDVVWLKDTLNLKLKFNSQNGAADALQAVSDELNELVKNDPKMLEYLKNPGGTFKWRVIAGTSQLSAHSYAIAVDINVDKSHYWRWHNGYKNLIPESIVHIFERHKFIWGGRWEHFDTMHFEYRPEMFGVKQTVW</sequence>
<keyword evidence="3" id="KW-0378">Hydrolase</keyword>
<evidence type="ECO:0000256" key="1">
    <source>
        <dbReference type="ARBA" id="ARBA00007074"/>
    </source>
</evidence>
<dbReference type="InterPro" id="IPR038765">
    <property type="entry name" value="Papain-like_cys_pep_sf"/>
</dbReference>
<dbReference type="InterPro" id="IPR009045">
    <property type="entry name" value="Zn_M74/Hedgehog-like"/>
</dbReference>
<dbReference type="InterPro" id="IPR039561">
    <property type="entry name" value="Peptidase_M15C"/>
</dbReference>
<feature type="domain" description="SH3b2-type SH3" evidence="7">
    <location>
        <begin position="211"/>
        <end position="252"/>
    </location>
</feature>
<dbReference type="InterPro" id="IPR000064">
    <property type="entry name" value="NLP_P60_dom"/>
</dbReference>
<dbReference type="Pfam" id="PF00877">
    <property type="entry name" value="NLPC_P60"/>
    <property type="match status" value="1"/>
</dbReference>
<name>A0ABS5HIM7_9BACT</name>
<dbReference type="Gene3D" id="3.30.1380.10">
    <property type="match status" value="1"/>
</dbReference>
<dbReference type="PROSITE" id="PS51257">
    <property type="entry name" value="PROKAR_LIPOPROTEIN"/>
    <property type="match status" value="1"/>
</dbReference>
<comment type="caution">
    <text evidence="9">The sequence shown here is derived from an EMBL/GenBank/DDBJ whole genome shotgun (WGS) entry which is preliminary data.</text>
</comment>
<keyword evidence="2" id="KW-0645">Protease</keyword>
<evidence type="ECO:0000259" key="6">
    <source>
        <dbReference type="Pfam" id="PF12913"/>
    </source>
</evidence>
<protein>
    <submittedName>
        <fullName evidence="9">SH3 domain-containing protein</fullName>
    </submittedName>
</protein>
<proteinExistence type="inferred from homology"/>
<dbReference type="Gene3D" id="3.90.1720.10">
    <property type="entry name" value="endopeptidase domain like (from Nostoc punctiforme)"/>
    <property type="match status" value="1"/>
</dbReference>
<feature type="domain" description="Peptidase M15C" evidence="8">
    <location>
        <begin position="617"/>
        <end position="679"/>
    </location>
</feature>
<dbReference type="Pfam" id="PF12914">
    <property type="entry name" value="SH3_7"/>
    <property type="match status" value="1"/>
</dbReference>
<feature type="domain" description="NlpC/P60" evidence="5">
    <location>
        <begin position="298"/>
        <end position="344"/>
    </location>
</feature>
<evidence type="ECO:0000259" key="7">
    <source>
        <dbReference type="Pfam" id="PF12914"/>
    </source>
</evidence>
<keyword evidence="4" id="KW-0788">Thiol protease</keyword>